<dbReference type="Gene3D" id="1.20.1070.10">
    <property type="entry name" value="Rhodopsin 7-helix transmembrane proteins"/>
    <property type="match status" value="1"/>
</dbReference>
<keyword evidence="7" id="KW-0675">Receptor</keyword>
<evidence type="ECO:0000256" key="4">
    <source>
        <dbReference type="ARBA" id="ARBA00022989"/>
    </source>
</evidence>
<sequence>MVVFIFFIFRELQILYKFSVLSQCLGDMIMAIFVGLNSINNFIQDTVAWNFGGFMCSWTPYVTTMSALLSSLILTCIAIDRYQGVVLLSKKFNPKYTEAFIIVACFWLVAGGKW</sequence>
<evidence type="ECO:0000256" key="2">
    <source>
        <dbReference type="ARBA" id="ARBA00010663"/>
    </source>
</evidence>
<dbReference type="PROSITE" id="PS50262">
    <property type="entry name" value="G_PROTEIN_RECEP_F1_2"/>
    <property type="match status" value="1"/>
</dbReference>
<evidence type="ECO:0000313" key="12">
    <source>
        <dbReference type="EnsemblMetazoa" id="PHUM128700-PA"/>
    </source>
</evidence>
<protein>
    <recommendedName>
        <fullName evidence="10">G-protein coupled receptors family 1 profile domain-containing protein</fullName>
    </recommendedName>
</protein>
<evidence type="ECO:0000256" key="1">
    <source>
        <dbReference type="ARBA" id="ARBA00004141"/>
    </source>
</evidence>
<dbReference type="VEuPathDB" id="VectorBase:PHUM128700"/>
<feature type="transmembrane region" description="Helical" evidence="9">
    <location>
        <begin position="92"/>
        <end position="110"/>
    </location>
</feature>
<dbReference type="PANTHER" id="PTHR45695">
    <property type="entry name" value="LEUCOKININ RECEPTOR-RELATED"/>
    <property type="match status" value="1"/>
</dbReference>
<dbReference type="SUPFAM" id="SSF81321">
    <property type="entry name" value="Family A G protein-coupled receptor-like"/>
    <property type="match status" value="1"/>
</dbReference>
<dbReference type="RefSeq" id="XP_002424415.1">
    <property type="nucleotide sequence ID" value="XM_002424370.1"/>
</dbReference>
<dbReference type="HOGENOM" id="CLU_2124018_0_0_1"/>
<evidence type="ECO:0000256" key="6">
    <source>
        <dbReference type="ARBA" id="ARBA00023136"/>
    </source>
</evidence>
<comment type="similarity">
    <text evidence="2">Belongs to the G-protein coupled receptor 1 family.</text>
</comment>
<dbReference type="InterPro" id="IPR017452">
    <property type="entry name" value="GPCR_Rhodpsn_7TM"/>
</dbReference>
<dbReference type="EMBL" id="DS235088">
    <property type="protein sequence ID" value="EEB11677.1"/>
    <property type="molecule type" value="Genomic_DNA"/>
</dbReference>
<keyword evidence="3 9" id="KW-0812">Transmembrane</keyword>
<dbReference type="Proteomes" id="UP000009046">
    <property type="component" value="Unassembled WGS sequence"/>
</dbReference>
<evidence type="ECO:0000256" key="9">
    <source>
        <dbReference type="SAM" id="Phobius"/>
    </source>
</evidence>
<dbReference type="EMBL" id="AAZO01001500">
    <property type="status" value="NOT_ANNOTATED_CDS"/>
    <property type="molecule type" value="Genomic_DNA"/>
</dbReference>
<feature type="domain" description="G-protein coupled receptors family 1 profile" evidence="10">
    <location>
        <begin position="1"/>
        <end position="114"/>
    </location>
</feature>
<evidence type="ECO:0000259" key="10">
    <source>
        <dbReference type="PROSITE" id="PS50262"/>
    </source>
</evidence>
<dbReference type="InParanoid" id="E0VE71"/>
<evidence type="ECO:0000256" key="7">
    <source>
        <dbReference type="ARBA" id="ARBA00023170"/>
    </source>
</evidence>
<keyword evidence="6 9" id="KW-0472">Membrane</keyword>
<evidence type="ECO:0000256" key="3">
    <source>
        <dbReference type="ARBA" id="ARBA00022692"/>
    </source>
</evidence>
<evidence type="ECO:0000256" key="5">
    <source>
        <dbReference type="ARBA" id="ARBA00023040"/>
    </source>
</evidence>
<evidence type="ECO:0000313" key="13">
    <source>
        <dbReference type="Proteomes" id="UP000009046"/>
    </source>
</evidence>
<gene>
    <name evidence="12" type="primary">8233980</name>
    <name evidence="11" type="ORF">Phum_PHUM128700</name>
</gene>
<organism>
    <name type="scientific">Pediculus humanus subsp. corporis</name>
    <name type="common">Body louse</name>
    <dbReference type="NCBI Taxonomy" id="121224"/>
    <lineage>
        <taxon>Eukaryota</taxon>
        <taxon>Metazoa</taxon>
        <taxon>Ecdysozoa</taxon>
        <taxon>Arthropoda</taxon>
        <taxon>Hexapoda</taxon>
        <taxon>Insecta</taxon>
        <taxon>Pterygota</taxon>
        <taxon>Neoptera</taxon>
        <taxon>Paraneoptera</taxon>
        <taxon>Psocodea</taxon>
        <taxon>Troctomorpha</taxon>
        <taxon>Phthiraptera</taxon>
        <taxon>Anoplura</taxon>
        <taxon>Pediculidae</taxon>
        <taxon>Pediculus</taxon>
    </lineage>
</organism>
<keyword evidence="8" id="KW-0807">Transducer</keyword>
<comment type="subcellular location">
    <subcellularLocation>
        <location evidence="1">Membrane</location>
        <topology evidence="1">Multi-pass membrane protein</topology>
    </subcellularLocation>
</comment>
<evidence type="ECO:0000256" key="8">
    <source>
        <dbReference type="ARBA" id="ARBA00023224"/>
    </source>
</evidence>
<feature type="transmembrane region" description="Helical" evidence="9">
    <location>
        <begin position="20"/>
        <end position="39"/>
    </location>
</feature>
<evidence type="ECO:0000313" key="11">
    <source>
        <dbReference type="EMBL" id="EEB11677.1"/>
    </source>
</evidence>
<dbReference type="EnsemblMetazoa" id="PHUM128700-RA">
    <property type="protein sequence ID" value="PHUM128700-PA"/>
    <property type="gene ID" value="PHUM128700"/>
</dbReference>
<dbReference type="GO" id="GO:0005886">
    <property type="term" value="C:plasma membrane"/>
    <property type="evidence" value="ECO:0007669"/>
    <property type="project" value="TreeGrafter"/>
</dbReference>
<reference evidence="11" key="1">
    <citation type="submission" date="2007-04" db="EMBL/GenBank/DDBJ databases">
        <title>Annotation of Pediculus humanus corporis strain USDA.</title>
        <authorList>
            <person name="Kirkness E."/>
            <person name="Hannick L."/>
            <person name="Hass B."/>
            <person name="Bruggner R."/>
            <person name="Lawson D."/>
            <person name="Bidwell S."/>
            <person name="Joardar V."/>
            <person name="Caler E."/>
            <person name="Walenz B."/>
            <person name="Inman J."/>
            <person name="Schobel S."/>
            <person name="Galinsky K."/>
            <person name="Amedeo P."/>
            <person name="Strausberg R."/>
        </authorList>
    </citation>
    <scope>NUCLEOTIDE SEQUENCE</scope>
    <source>
        <strain evidence="11">USDA</strain>
    </source>
</reference>
<proteinExistence type="inferred from homology"/>
<dbReference type="GO" id="GO:0004930">
    <property type="term" value="F:G protein-coupled receptor activity"/>
    <property type="evidence" value="ECO:0007669"/>
    <property type="project" value="UniProtKB-KW"/>
</dbReference>
<dbReference type="OrthoDB" id="5957382at2759"/>
<reference evidence="11" key="2">
    <citation type="submission" date="2007-04" db="EMBL/GenBank/DDBJ databases">
        <title>The genome of the human body louse.</title>
        <authorList>
            <consortium name="The Human Body Louse Genome Consortium"/>
            <person name="Kirkness E."/>
            <person name="Walenz B."/>
            <person name="Hass B."/>
            <person name="Bruggner R."/>
            <person name="Strausberg R."/>
        </authorList>
    </citation>
    <scope>NUCLEOTIDE SEQUENCE</scope>
    <source>
        <strain evidence="11">USDA</strain>
    </source>
</reference>
<keyword evidence="4 9" id="KW-1133">Transmembrane helix</keyword>
<dbReference type="PROSITE" id="PS00237">
    <property type="entry name" value="G_PROTEIN_RECEP_F1_1"/>
    <property type="match status" value="1"/>
</dbReference>
<dbReference type="PANTHER" id="PTHR45695:SF9">
    <property type="entry name" value="LEUCOKININ RECEPTOR"/>
    <property type="match status" value="1"/>
</dbReference>
<dbReference type="GeneID" id="8233980"/>
<dbReference type="KEGG" id="phu:Phum_PHUM128700"/>
<dbReference type="AlphaFoldDB" id="E0VE71"/>
<dbReference type="InterPro" id="IPR000276">
    <property type="entry name" value="GPCR_Rhodpsn"/>
</dbReference>
<dbReference type="CTD" id="8233980"/>
<keyword evidence="5" id="KW-0297">G-protein coupled receptor</keyword>
<feature type="transmembrane region" description="Helical" evidence="9">
    <location>
        <begin position="59"/>
        <end position="80"/>
    </location>
</feature>
<keyword evidence="13" id="KW-1185">Reference proteome</keyword>
<dbReference type="Pfam" id="PF00001">
    <property type="entry name" value="7tm_1"/>
    <property type="match status" value="1"/>
</dbReference>
<accession>E0VE71</accession>
<reference evidence="12" key="3">
    <citation type="submission" date="2021-02" db="UniProtKB">
        <authorList>
            <consortium name="EnsemblMetazoa"/>
        </authorList>
    </citation>
    <scope>IDENTIFICATION</scope>
    <source>
        <strain evidence="12">USDA</strain>
    </source>
</reference>
<name>E0VE71_PEDHC</name>